<protein>
    <recommendedName>
        <fullName evidence="3">ArsR family transcriptional regulator</fullName>
    </recommendedName>
</protein>
<sequence length="133" mass="14993">MTGVRFENGKRVIRGWNAVFKALSAEPRRQLVVSLLDSPADESVPLPESAVNPNVPPDPDDLRRELFHCHLPLLADMEFVEWHSEPFVASRGPRFDEVAVVFDVLQAEATDIPDSLVFGCQRLKRERELQSGD</sequence>
<reference evidence="1 2" key="1">
    <citation type="journal article" date="2014" name="PLoS Genet.">
        <title>Phylogenetically driven sequencing of extremely halophilic archaea reveals strategies for static and dynamic osmo-response.</title>
        <authorList>
            <person name="Becker E.A."/>
            <person name="Seitzer P.M."/>
            <person name="Tritt A."/>
            <person name="Larsen D."/>
            <person name="Krusor M."/>
            <person name="Yao A.I."/>
            <person name="Wu D."/>
            <person name="Madern D."/>
            <person name="Eisen J.A."/>
            <person name="Darling A.E."/>
            <person name="Facciotti M.T."/>
        </authorList>
    </citation>
    <scope>NUCLEOTIDE SEQUENCE [LARGE SCALE GENOMIC DNA]</scope>
    <source>
        <strain evidence="1 2">GA33</strain>
    </source>
</reference>
<dbReference type="RefSeq" id="WP_006091916.1">
    <property type="nucleotide sequence ID" value="NZ_AOHW01000044.1"/>
</dbReference>
<name>L9VLP8_9EURY</name>
<dbReference type="Proteomes" id="UP000011599">
    <property type="component" value="Unassembled WGS sequence"/>
</dbReference>
<evidence type="ECO:0000313" key="1">
    <source>
        <dbReference type="EMBL" id="ELY37902.1"/>
    </source>
</evidence>
<dbReference type="eggNOG" id="arCOG03828">
    <property type="taxonomic scope" value="Archaea"/>
</dbReference>
<accession>L9VLP8</accession>
<evidence type="ECO:0000313" key="2">
    <source>
        <dbReference type="Proteomes" id="UP000011599"/>
    </source>
</evidence>
<gene>
    <name evidence="1" type="ORF">C496_18898</name>
</gene>
<dbReference type="OrthoDB" id="247722at2157"/>
<keyword evidence="2" id="KW-1185">Reference proteome</keyword>
<dbReference type="STRING" id="1114856.GCA_000383975_00454"/>
<dbReference type="PATRIC" id="fig|1114856.3.peg.3918"/>
<proteinExistence type="predicted"/>
<comment type="caution">
    <text evidence="1">The sequence shown here is derived from an EMBL/GenBank/DDBJ whole genome shotgun (WGS) entry which is preliminary data.</text>
</comment>
<evidence type="ECO:0008006" key="3">
    <source>
        <dbReference type="Google" id="ProtNLM"/>
    </source>
</evidence>
<dbReference type="EMBL" id="AOHW01000044">
    <property type="protein sequence ID" value="ELY37902.1"/>
    <property type="molecule type" value="Genomic_DNA"/>
</dbReference>
<organism evidence="1 2">
    <name type="scientific">Natronorubrum tibetense GA33</name>
    <dbReference type="NCBI Taxonomy" id="1114856"/>
    <lineage>
        <taxon>Archaea</taxon>
        <taxon>Methanobacteriati</taxon>
        <taxon>Methanobacteriota</taxon>
        <taxon>Stenosarchaea group</taxon>
        <taxon>Halobacteria</taxon>
        <taxon>Halobacteriales</taxon>
        <taxon>Natrialbaceae</taxon>
        <taxon>Natronorubrum</taxon>
    </lineage>
</organism>
<dbReference type="AlphaFoldDB" id="L9VLP8"/>